<protein>
    <submittedName>
        <fullName evidence="5">Ornithine carbamoyltransferase</fullName>
    </submittedName>
</protein>
<reference evidence="5 6" key="1">
    <citation type="journal article" date="2019" name="Int. J. Syst. Evol. Microbiol.">
        <title>The Global Catalogue of Microorganisms (GCM) 10K type strain sequencing project: providing services to taxonomists for standard genome sequencing and annotation.</title>
        <authorList>
            <consortium name="The Broad Institute Genomics Platform"/>
            <consortium name="The Broad Institute Genome Sequencing Center for Infectious Disease"/>
            <person name="Wu L."/>
            <person name="Ma J."/>
        </authorList>
    </citation>
    <scope>NUCLEOTIDE SEQUENCE [LARGE SCALE GENOMIC DNA]</scope>
    <source>
        <strain evidence="5 6">JCM 14924</strain>
    </source>
</reference>
<evidence type="ECO:0000256" key="2">
    <source>
        <dbReference type="RuleBase" id="RU003634"/>
    </source>
</evidence>
<name>A0ABN3BHJ1_9ACTN</name>
<dbReference type="Proteomes" id="UP001501391">
    <property type="component" value="Unassembled WGS sequence"/>
</dbReference>
<dbReference type="Pfam" id="PF02729">
    <property type="entry name" value="OTCace_N"/>
    <property type="match status" value="1"/>
</dbReference>
<dbReference type="PANTHER" id="PTHR45753">
    <property type="entry name" value="ORNITHINE CARBAMOYLTRANSFERASE, MITOCHONDRIAL"/>
    <property type="match status" value="1"/>
</dbReference>
<dbReference type="Pfam" id="PF00185">
    <property type="entry name" value="OTCace"/>
    <property type="match status" value="1"/>
</dbReference>
<evidence type="ECO:0000256" key="1">
    <source>
        <dbReference type="ARBA" id="ARBA00022679"/>
    </source>
</evidence>
<evidence type="ECO:0000259" key="4">
    <source>
        <dbReference type="Pfam" id="PF02729"/>
    </source>
</evidence>
<gene>
    <name evidence="5" type="primary">argF_1</name>
    <name evidence="5" type="ORF">GCM10009787_25070</name>
</gene>
<evidence type="ECO:0000313" key="5">
    <source>
        <dbReference type="EMBL" id="GAA2195339.1"/>
    </source>
</evidence>
<sequence>MRDPAADLPALLGAPALAPERGLFTLAEVAPERLHRLVARSVRLFRDRGAHDRPLRDRVVGVLFTRTSTRTRTAFQSATVRLGGTPVAYGPGDLQLNTGESVADTGRVLGAMLDLLVARTAGPLAELRELSRAGGLPVVNAMAAEEHPTQGVCDLAVLSLAFGDLSGIRLLYVGEGNNTATALAHGLAAVSGAEVTFATPPGYGLPAGALATARANAKATGARIEEIHALADAPAEADVVYTTRWQTTGTSKPDPSWREAFRPFHVDGPLLARWPRALFLHDLPAHRGDEVAGEVLDGPRSLAWTQAAMKLPSAMAVLEQATGSLPG</sequence>
<dbReference type="PRINTS" id="PR00100">
    <property type="entry name" value="AOTCASE"/>
</dbReference>
<dbReference type="Gene3D" id="3.40.50.1370">
    <property type="entry name" value="Aspartate/ornithine carbamoyltransferase"/>
    <property type="match status" value="2"/>
</dbReference>
<organism evidence="5 6">
    <name type="scientific">Streptomyces bangladeshensis</name>
    <dbReference type="NCBI Taxonomy" id="295352"/>
    <lineage>
        <taxon>Bacteria</taxon>
        <taxon>Bacillati</taxon>
        <taxon>Actinomycetota</taxon>
        <taxon>Actinomycetes</taxon>
        <taxon>Kitasatosporales</taxon>
        <taxon>Streptomycetaceae</taxon>
        <taxon>Streptomyces</taxon>
    </lineage>
</organism>
<dbReference type="InterPro" id="IPR006130">
    <property type="entry name" value="Asp/Orn_carbamoylTrfase"/>
</dbReference>
<dbReference type="PRINTS" id="PR00102">
    <property type="entry name" value="OTCASE"/>
</dbReference>
<feature type="domain" description="Aspartate/ornithine carbamoyltransferase Asp/Orn-binding" evidence="3">
    <location>
        <begin position="167"/>
        <end position="319"/>
    </location>
</feature>
<dbReference type="RefSeq" id="WP_079080952.1">
    <property type="nucleotide sequence ID" value="NZ_BAAAOQ010000007.1"/>
</dbReference>
<dbReference type="SUPFAM" id="SSF53671">
    <property type="entry name" value="Aspartate/ornithine carbamoyltransferase"/>
    <property type="match status" value="1"/>
</dbReference>
<evidence type="ECO:0000259" key="3">
    <source>
        <dbReference type="Pfam" id="PF00185"/>
    </source>
</evidence>
<proteinExistence type="inferred from homology"/>
<dbReference type="InterPro" id="IPR006131">
    <property type="entry name" value="Asp_carbamoyltransf_Asp/Orn-bd"/>
</dbReference>
<dbReference type="InterPro" id="IPR006132">
    <property type="entry name" value="Asp/Orn_carbamoyltranf_P-bd"/>
</dbReference>
<dbReference type="InterPro" id="IPR036901">
    <property type="entry name" value="Asp/Orn_carbamoylTrfase_sf"/>
</dbReference>
<keyword evidence="6" id="KW-1185">Reference proteome</keyword>
<evidence type="ECO:0000313" key="6">
    <source>
        <dbReference type="Proteomes" id="UP001501391"/>
    </source>
</evidence>
<dbReference type="EMBL" id="BAAAOQ010000007">
    <property type="protein sequence ID" value="GAA2195339.1"/>
    <property type="molecule type" value="Genomic_DNA"/>
</dbReference>
<feature type="domain" description="Aspartate/ornithine carbamoyltransferase carbamoyl-P binding" evidence="4">
    <location>
        <begin position="23"/>
        <end position="157"/>
    </location>
</feature>
<accession>A0ABN3BHJ1</accession>
<dbReference type="PANTHER" id="PTHR45753:SF3">
    <property type="entry name" value="ORNITHINE TRANSCARBAMYLASE, MITOCHONDRIAL"/>
    <property type="match status" value="1"/>
</dbReference>
<keyword evidence="1 2" id="KW-0808">Transferase</keyword>
<dbReference type="InterPro" id="IPR002292">
    <property type="entry name" value="Orn/put_carbamltrans"/>
</dbReference>
<comment type="caution">
    <text evidence="5">The sequence shown here is derived from an EMBL/GenBank/DDBJ whole genome shotgun (WGS) entry which is preliminary data.</text>
</comment>
<comment type="similarity">
    <text evidence="2">Belongs to the aspartate/ornithine carbamoyltransferase superfamily.</text>
</comment>